<evidence type="ECO:0000313" key="3">
    <source>
        <dbReference type="Proteomes" id="UP000515908"/>
    </source>
</evidence>
<keyword evidence="1" id="KW-1133">Transmembrane helix</keyword>
<dbReference type="EMBL" id="LR877163">
    <property type="protein sequence ID" value="CAD2221118.1"/>
    <property type="molecule type" value="Genomic_DNA"/>
</dbReference>
<dbReference type="VEuPathDB" id="TriTrypDB:ADEAN_000864900"/>
<keyword evidence="1" id="KW-0812">Transmembrane</keyword>
<sequence>MFVRYKGGQLRKLVPKLPRNLVLFDGKCLMSQARARYVIERNFNYFGYLSFVRSTDLTETEMFERIDRHKMHFASLHSTDAASVVRLLKVSRPAGGTIPEGSSYENATVVFLEKVPSSGTFFLRRKGGSSSGSRASGAQDNLLLRLSEEQRAGKKVSEKETGDAAVRTALLSNPNEVDVIVSTDFAAICRIGMHVDRWLPSLFFGCMFYCTPTSVGKWWFDKYVNERRKKIWGTSEQDAMVALNTIEGMRERRWSMRN</sequence>
<keyword evidence="3" id="KW-1185">Reference proteome</keyword>
<dbReference type="Proteomes" id="UP000515908">
    <property type="component" value="Chromosome 19"/>
</dbReference>
<feature type="transmembrane region" description="Helical" evidence="1">
    <location>
        <begin position="198"/>
        <end position="220"/>
    </location>
</feature>
<organism evidence="2 3">
    <name type="scientific">Angomonas deanei</name>
    <dbReference type="NCBI Taxonomy" id="59799"/>
    <lineage>
        <taxon>Eukaryota</taxon>
        <taxon>Discoba</taxon>
        <taxon>Euglenozoa</taxon>
        <taxon>Kinetoplastea</taxon>
        <taxon>Metakinetoplastina</taxon>
        <taxon>Trypanosomatida</taxon>
        <taxon>Trypanosomatidae</taxon>
        <taxon>Strigomonadinae</taxon>
        <taxon>Angomonas</taxon>
    </lineage>
</organism>
<evidence type="ECO:0000256" key="1">
    <source>
        <dbReference type="SAM" id="Phobius"/>
    </source>
</evidence>
<dbReference type="AlphaFoldDB" id="A0A7G2CMQ7"/>
<gene>
    <name evidence="2" type="ORF">ADEAN_000864900</name>
</gene>
<keyword evidence="1" id="KW-0472">Membrane</keyword>
<proteinExistence type="predicted"/>
<name>A0A7G2CMQ7_9TRYP</name>
<reference evidence="2 3" key="1">
    <citation type="submission" date="2020-08" db="EMBL/GenBank/DDBJ databases">
        <authorList>
            <person name="Newling K."/>
            <person name="Davey J."/>
            <person name="Forrester S."/>
        </authorList>
    </citation>
    <scope>NUCLEOTIDE SEQUENCE [LARGE SCALE GENOMIC DNA]</scope>
    <source>
        <strain evidence="3">Crithidia deanei Carvalho (ATCC PRA-265)</strain>
    </source>
</reference>
<accession>A0A7G2CMQ7</accession>
<protein>
    <submittedName>
        <fullName evidence="2">Uncharacterized protein</fullName>
    </submittedName>
</protein>
<evidence type="ECO:0000313" key="2">
    <source>
        <dbReference type="EMBL" id="CAD2221118.1"/>
    </source>
</evidence>